<evidence type="ECO:0000313" key="2">
    <source>
        <dbReference type="Proteomes" id="UP000324222"/>
    </source>
</evidence>
<proteinExistence type="predicted"/>
<dbReference type="Proteomes" id="UP000324222">
    <property type="component" value="Unassembled WGS sequence"/>
</dbReference>
<dbReference type="AlphaFoldDB" id="A0A5B7J9F0"/>
<organism evidence="1 2">
    <name type="scientific">Portunus trituberculatus</name>
    <name type="common">Swimming crab</name>
    <name type="synonym">Neptunus trituberculatus</name>
    <dbReference type="NCBI Taxonomy" id="210409"/>
    <lineage>
        <taxon>Eukaryota</taxon>
        <taxon>Metazoa</taxon>
        <taxon>Ecdysozoa</taxon>
        <taxon>Arthropoda</taxon>
        <taxon>Crustacea</taxon>
        <taxon>Multicrustacea</taxon>
        <taxon>Malacostraca</taxon>
        <taxon>Eumalacostraca</taxon>
        <taxon>Eucarida</taxon>
        <taxon>Decapoda</taxon>
        <taxon>Pleocyemata</taxon>
        <taxon>Brachyura</taxon>
        <taxon>Eubrachyura</taxon>
        <taxon>Portunoidea</taxon>
        <taxon>Portunidae</taxon>
        <taxon>Portuninae</taxon>
        <taxon>Portunus</taxon>
    </lineage>
</organism>
<keyword evidence="2" id="KW-1185">Reference proteome</keyword>
<reference evidence="1 2" key="1">
    <citation type="submission" date="2019-05" db="EMBL/GenBank/DDBJ databases">
        <title>Another draft genome of Portunus trituberculatus and its Hox gene families provides insights of decapod evolution.</title>
        <authorList>
            <person name="Jeong J.-H."/>
            <person name="Song I."/>
            <person name="Kim S."/>
            <person name="Choi T."/>
            <person name="Kim D."/>
            <person name="Ryu S."/>
            <person name="Kim W."/>
        </authorList>
    </citation>
    <scope>NUCLEOTIDE SEQUENCE [LARGE SCALE GENOMIC DNA]</scope>
    <source>
        <tissue evidence="1">Muscle</tissue>
    </source>
</reference>
<dbReference type="EMBL" id="VSRR010079707">
    <property type="protein sequence ID" value="MPC89034.1"/>
    <property type="molecule type" value="Genomic_DNA"/>
</dbReference>
<accession>A0A5B7J9F0</accession>
<evidence type="ECO:0000313" key="1">
    <source>
        <dbReference type="EMBL" id="MPC89034.1"/>
    </source>
</evidence>
<comment type="caution">
    <text evidence="1">The sequence shown here is derived from an EMBL/GenBank/DDBJ whole genome shotgun (WGS) entry which is preliminary data.</text>
</comment>
<gene>
    <name evidence="1" type="ORF">E2C01_083962</name>
</gene>
<protein>
    <submittedName>
        <fullName evidence="1">Uncharacterized protein</fullName>
    </submittedName>
</protein>
<sequence>MYALTHSLLSYRAREKDPLLRLAPIASKGIAVTSPSLAHHSLPRTQLNFPALLRRWVARLVLALLALGHTDARPGPNLPGLARHTHTHTHTHWVLCCSRRHPGRETMKTPRF</sequence>
<name>A0A5B7J9F0_PORTR</name>